<gene>
    <name evidence="4" type="ORF">SAMN04488085_10340</name>
</gene>
<proteinExistence type="predicted"/>
<evidence type="ECO:0000313" key="4">
    <source>
        <dbReference type="EMBL" id="SFK68065.1"/>
    </source>
</evidence>
<sequence length="118" mass="12337">MTETGTPRQQDATASVPGPRAPRAQAASGAPQYDEYGRPITSGWASWVAFAGVMLIVLGFFHAIEGLVALFQDKYFAVRPSGLVVHVNDTAWAARVVGVIIAGVSAIVDPAFIAAQPA</sequence>
<accession>A0A1I4BGV7</accession>
<dbReference type="Pfam" id="PF23636">
    <property type="entry name" value="DUF7144"/>
    <property type="match status" value="1"/>
</dbReference>
<organism evidence="4 5">
    <name type="scientific">Geodermatophilus ruber</name>
    <dbReference type="NCBI Taxonomy" id="504800"/>
    <lineage>
        <taxon>Bacteria</taxon>
        <taxon>Bacillati</taxon>
        <taxon>Actinomycetota</taxon>
        <taxon>Actinomycetes</taxon>
        <taxon>Geodermatophilales</taxon>
        <taxon>Geodermatophilaceae</taxon>
        <taxon>Geodermatophilus</taxon>
    </lineage>
</organism>
<dbReference type="AlphaFoldDB" id="A0A1I4BGV7"/>
<reference evidence="4 5" key="1">
    <citation type="submission" date="2016-10" db="EMBL/GenBank/DDBJ databases">
        <authorList>
            <person name="de Groot N.N."/>
        </authorList>
    </citation>
    <scope>NUCLEOTIDE SEQUENCE [LARGE SCALE GENOMIC DNA]</scope>
    <source>
        <strain evidence="4 5">DSM 45317</strain>
    </source>
</reference>
<dbReference type="InParanoid" id="A0A1I4BGV7"/>
<evidence type="ECO:0000256" key="2">
    <source>
        <dbReference type="SAM" id="Phobius"/>
    </source>
</evidence>
<dbReference type="RefSeq" id="WP_218146109.1">
    <property type="nucleotide sequence ID" value="NZ_FOSW01000003.1"/>
</dbReference>
<feature type="transmembrane region" description="Helical" evidence="2">
    <location>
        <begin position="44"/>
        <end position="71"/>
    </location>
</feature>
<keyword evidence="2" id="KW-1133">Transmembrane helix</keyword>
<name>A0A1I4BGV7_9ACTN</name>
<dbReference type="EMBL" id="FOSW01000003">
    <property type="protein sequence ID" value="SFK68065.1"/>
    <property type="molecule type" value="Genomic_DNA"/>
</dbReference>
<feature type="transmembrane region" description="Helical" evidence="2">
    <location>
        <begin position="92"/>
        <end position="115"/>
    </location>
</feature>
<feature type="compositionally biased region" description="Polar residues" evidence="1">
    <location>
        <begin position="1"/>
        <end position="13"/>
    </location>
</feature>
<evidence type="ECO:0000313" key="5">
    <source>
        <dbReference type="Proteomes" id="UP000199152"/>
    </source>
</evidence>
<evidence type="ECO:0000256" key="1">
    <source>
        <dbReference type="SAM" id="MobiDB-lite"/>
    </source>
</evidence>
<keyword evidence="5" id="KW-1185">Reference proteome</keyword>
<evidence type="ECO:0000259" key="3">
    <source>
        <dbReference type="Pfam" id="PF23636"/>
    </source>
</evidence>
<dbReference type="InterPro" id="IPR055568">
    <property type="entry name" value="DUF7144"/>
</dbReference>
<feature type="domain" description="DUF7144" evidence="3">
    <location>
        <begin position="47"/>
        <end position="93"/>
    </location>
</feature>
<dbReference type="Proteomes" id="UP000199152">
    <property type="component" value="Unassembled WGS sequence"/>
</dbReference>
<feature type="region of interest" description="Disordered" evidence="1">
    <location>
        <begin position="1"/>
        <end position="34"/>
    </location>
</feature>
<keyword evidence="2" id="KW-0812">Transmembrane</keyword>
<keyword evidence="2" id="KW-0472">Membrane</keyword>
<protein>
    <recommendedName>
        <fullName evidence="3">DUF7144 domain-containing protein</fullName>
    </recommendedName>
</protein>
<dbReference type="STRING" id="504800.SAMN04488085_10340"/>